<keyword evidence="10" id="KW-1185">Reference proteome</keyword>
<feature type="domain" description="Thioredoxin" evidence="8">
    <location>
        <begin position="60"/>
        <end position="199"/>
    </location>
</feature>
<keyword evidence="7" id="KW-0812">Transmembrane</keyword>
<keyword evidence="5" id="KW-0676">Redox-active center</keyword>
<evidence type="ECO:0000313" key="10">
    <source>
        <dbReference type="Proteomes" id="UP001595859"/>
    </source>
</evidence>
<dbReference type="InterPro" id="IPR013766">
    <property type="entry name" value="Thioredoxin_domain"/>
</dbReference>
<keyword evidence="3" id="KW-0735">Signal-anchor</keyword>
<dbReference type="Gene3D" id="3.40.30.10">
    <property type="entry name" value="Glutaredoxin"/>
    <property type="match status" value="1"/>
</dbReference>
<evidence type="ECO:0000259" key="8">
    <source>
        <dbReference type="PROSITE" id="PS51352"/>
    </source>
</evidence>
<protein>
    <submittedName>
        <fullName evidence="9">TlpA family protein disulfide reductase</fullName>
    </submittedName>
</protein>
<dbReference type="PANTHER" id="PTHR42852">
    <property type="entry name" value="THIOL:DISULFIDE INTERCHANGE PROTEIN DSBE"/>
    <property type="match status" value="1"/>
</dbReference>
<evidence type="ECO:0000256" key="2">
    <source>
        <dbReference type="ARBA" id="ARBA00022748"/>
    </source>
</evidence>
<dbReference type="PANTHER" id="PTHR42852:SF6">
    <property type="entry name" value="THIOL:DISULFIDE INTERCHANGE PROTEIN DSBE"/>
    <property type="match status" value="1"/>
</dbReference>
<accession>A0ABV9SF43</accession>
<evidence type="ECO:0000256" key="1">
    <source>
        <dbReference type="ARBA" id="ARBA00004196"/>
    </source>
</evidence>
<evidence type="ECO:0000256" key="5">
    <source>
        <dbReference type="ARBA" id="ARBA00023284"/>
    </source>
</evidence>
<evidence type="ECO:0000313" key="9">
    <source>
        <dbReference type="EMBL" id="MFC4859371.1"/>
    </source>
</evidence>
<reference evidence="10" key="1">
    <citation type="journal article" date="2019" name="Int. J. Syst. Evol. Microbiol.">
        <title>The Global Catalogue of Microorganisms (GCM) 10K type strain sequencing project: providing services to taxonomists for standard genome sequencing and annotation.</title>
        <authorList>
            <consortium name="The Broad Institute Genomics Platform"/>
            <consortium name="The Broad Institute Genome Sequencing Center for Infectious Disease"/>
            <person name="Wu L."/>
            <person name="Ma J."/>
        </authorList>
    </citation>
    <scope>NUCLEOTIDE SEQUENCE [LARGE SCALE GENOMIC DNA]</scope>
    <source>
        <strain evidence="10">ZS-22-S1</strain>
    </source>
</reference>
<dbReference type="RefSeq" id="WP_378062384.1">
    <property type="nucleotide sequence ID" value="NZ_JBHSIS010000028.1"/>
</dbReference>
<keyword evidence="7" id="KW-1133">Transmembrane helix</keyword>
<dbReference type="PROSITE" id="PS51352">
    <property type="entry name" value="THIOREDOXIN_2"/>
    <property type="match status" value="1"/>
</dbReference>
<keyword evidence="4" id="KW-1015">Disulfide bond</keyword>
<dbReference type="EMBL" id="JBHSIS010000028">
    <property type="protein sequence ID" value="MFC4859371.1"/>
    <property type="molecule type" value="Genomic_DNA"/>
</dbReference>
<feature type="region of interest" description="Disordered" evidence="6">
    <location>
        <begin position="44"/>
        <end position="66"/>
    </location>
</feature>
<sequence>MNRETTGAEHAPGRPARRRRRWPWLLVAGIAVAALGVTLAGGLSPDGTASEADVTGPPTEFRDDPAPALTGRTLAGEPFDLAELRGEVVVVNMMASWCAPCREELPLLARTAKRWSSDGLRVVGVAMRDKDEQIRALLDETGASDLPVITDPTGSRAVSWGVAGVPETYVVGRDGRLLLHAIGPLTETWIDRHLVPLVGG</sequence>
<feature type="transmembrane region" description="Helical" evidence="7">
    <location>
        <begin position="24"/>
        <end position="43"/>
    </location>
</feature>
<dbReference type="SUPFAM" id="SSF52833">
    <property type="entry name" value="Thioredoxin-like"/>
    <property type="match status" value="1"/>
</dbReference>
<keyword evidence="7" id="KW-0472">Membrane</keyword>
<organism evidence="9 10">
    <name type="scientific">Actinophytocola glycyrrhizae</name>
    <dbReference type="NCBI Taxonomy" id="2044873"/>
    <lineage>
        <taxon>Bacteria</taxon>
        <taxon>Bacillati</taxon>
        <taxon>Actinomycetota</taxon>
        <taxon>Actinomycetes</taxon>
        <taxon>Pseudonocardiales</taxon>
        <taxon>Pseudonocardiaceae</taxon>
    </lineage>
</organism>
<evidence type="ECO:0000256" key="7">
    <source>
        <dbReference type="SAM" id="Phobius"/>
    </source>
</evidence>
<comment type="subcellular location">
    <subcellularLocation>
        <location evidence="1">Cell envelope</location>
    </subcellularLocation>
</comment>
<evidence type="ECO:0000256" key="4">
    <source>
        <dbReference type="ARBA" id="ARBA00023157"/>
    </source>
</evidence>
<dbReference type="InterPro" id="IPR000866">
    <property type="entry name" value="AhpC/TSA"/>
</dbReference>
<comment type="caution">
    <text evidence="9">The sequence shown here is derived from an EMBL/GenBank/DDBJ whole genome shotgun (WGS) entry which is preliminary data.</text>
</comment>
<evidence type="ECO:0000256" key="6">
    <source>
        <dbReference type="SAM" id="MobiDB-lite"/>
    </source>
</evidence>
<gene>
    <name evidence="9" type="ORF">ACFPCV_38245</name>
</gene>
<dbReference type="CDD" id="cd02966">
    <property type="entry name" value="TlpA_like_family"/>
    <property type="match status" value="1"/>
</dbReference>
<dbReference type="Pfam" id="PF00578">
    <property type="entry name" value="AhpC-TSA"/>
    <property type="match status" value="1"/>
</dbReference>
<dbReference type="InterPro" id="IPR036249">
    <property type="entry name" value="Thioredoxin-like_sf"/>
</dbReference>
<evidence type="ECO:0000256" key="3">
    <source>
        <dbReference type="ARBA" id="ARBA00022968"/>
    </source>
</evidence>
<keyword evidence="2" id="KW-0201">Cytochrome c-type biogenesis</keyword>
<name>A0ABV9SF43_9PSEU</name>
<proteinExistence type="predicted"/>
<dbReference type="Proteomes" id="UP001595859">
    <property type="component" value="Unassembled WGS sequence"/>
</dbReference>
<dbReference type="InterPro" id="IPR050553">
    <property type="entry name" value="Thioredoxin_ResA/DsbE_sf"/>
</dbReference>